<dbReference type="AlphaFoldDB" id="A0A4Q0T3C2"/>
<dbReference type="Proteomes" id="UP000289437">
    <property type="component" value="Unassembled WGS sequence"/>
</dbReference>
<dbReference type="InterPro" id="IPR029044">
    <property type="entry name" value="Nucleotide-diphossugar_trans"/>
</dbReference>
<dbReference type="Gene3D" id="3.90.550.10">
    <property type="entry name" value="Spore Coat Polysaccharide Biosynthesis Protein SpsA, Chain A"/>
    <property type="match status" value="1"/>
</dbReference>
<dbReference type="Pfam" id="PF00535">
    <property type="entry name" value="Glycos_transf_2"/>
    <property type="match status" value="1"/>
</dbReference>
<evidence type="ECO:0000313" key="3">
    <source>
        <dbReference type="Proteomes" id="UP000289437"/>
    </source>
</evidence>
<evidence type="ECO:0000259" key="1">
    <source>
        <dbReference type="Pfam" id="PF00535"/>
    </source>
</evidence>
<reference evidence="2 3" key="1">
    <citation type="submission" date="2018-11" db="EMBL/GenBank/DDBJ databases">
        <authorList>
            <person name="Mardanov A.V."/>
            <person name="Ravin N.V."/>
            <person name="Dedysh S.N."/>
        </authorList>
    </citation>
    <scope>NUCLEOTIDE SEQUENCE [LARGE SCALE GENOMIC DNA]</scope>
    <source>
        <strain evidence="2 3">AF10</strain>
    </source>
</reference>
<organism evidence="2 3">
    <name type="scientific">Granulicella sibirica</name>
    <dbReference type="NCBI Taxonomy" id="2479048"/>
    <lineage>
        <taxon>Bacteria</taxon>
        <taxon>Pseudomonadati</taxon>
        <taxon>Acidobacteriota</taxon>
        <taxon>Terriglobia</taxon>
        <taxon>Terriglobales</taxon>
        <taxon>Acidobacteriaceae</taxon>
        <taxon>Granulicella</taxon>
    </lineage>
</organism>
<dbReference type="CDD" id="cd00761">
    <property type="entry name" value="Glyco_tranf_GTA_type"/>
    <property type="match status" value="1"/>
</dbReference>
<evidence type="ECO:0000313" key="2">
    <source>
        <dbReference type="EMBL" id="RXH58083.1"/>
    </source>
</evidence>
<keyword evidence="3" id="KW-1185">Reference proteome</keyword>
<comment type="caution">
    <text evidence="2">The sequence shown here is derived from an EMBL/GenBank/DDBJ whole genome shotgun (WGS) entry which is preliminary data.</text>
</comment>
<sequence>MESISVVIPTYNRAALLRRAIQTVIEATTPKDEIIVVDDGSTDDTSRVPSEFEREVRYLRVPNGGAGAARNVGVEAATHDLVGFADSDDEWLPSRLDKQRTLMETRRDLVFSFSNFGQLFPDGSIEHAWGKQWHEDSRGWDEILGAGQPCSALIPLLPGVADVPVHIGSMYRNQLHTNYINVNTVLARRSLAGEAFRFGIGLPTWEECECFARLTRLGPCAYLDVDTALQRAHGGPRLTDADSIQVATARLLIISRTWATDEVFVREHGEEMHAIVEGLNKQLARGFLLRGHFAQAREAAARLHHGGLEKAILRLPAPLLSQALTLYRARRKS</sequence>
<dbReference type="SUPFAM" id="SSF53448">
    <property type="entry name" value="Nucleotide-diphospho-sugar transferases"/>
    <property type="match status" value="1"/>
</dbReference>
<proteinExistence type="predicted"/>
<dbReference type="InterPro" id="IPR001173">
    <property type="entry name" value="Glyco_trans_2-like"/>
</dbReference>
<gene>
    <name evidence="2" type="ORF">GRAN_1393</name>
</gene>
<reference evidence="3" key="2">
    <citation type="submission" date="2019-02" db="EMBL/GenBank/DDBJ databases">
        <title>Granulicella sibirica sp. nov., a psychrotolerant acidobacterium isolated from an organic soil layer in forested tundra, West Siberia.</title>
        <authorList>
            <person name="Oshkin I.Y."/>
            <person name="Kulichevskaya I.S."/>
            <person name="Rijpstra W.I.C."/>
            <person name="Sinninghe Damste J.S."/>
            <person name="Rakitin A.L."/>
            <person name="Ravin N.V."/>
            <person name="Dedysh S.N."/>
        </authorList>
    </citation>
    <scope>NUCLEOTIDE SEQUENCE [LARGE SCALE GENOMIC DNA]</scope>
    <source>
        <strain evidence="3">AF10</strain>
    </source>
</reference>
<accession>A0A4Q0T3C2</accession>
<feature type="domain" description="Glycosyltransferase 2-like" evidence="1">
    <location>
        <begin position="5"/>
        <end position="111"/>
    </location>
</feature>
<name>A0A4Q0T3C2_9BACT</name>
<dbReference type="PANTHER" id="PTHR43685:SF2">
    <property type="entry name" value="GLYCOSYLTRANSFERASE 2-LIKE DOMAIN-CONTAINING PROTEIN"/>
    <property type="match status" value="1"/>
</dbReference>
<dbReference type="InterPro" id="IPR050834">
    <property type="entry name" value="Glycosyltransf_2"/>
</dbReference>
<dbReference type="PANTHER" id="PTHR43685">
    <property type="entry name" value="GLYCOSYLTRANSFERASE"/>
    <property type="match status" value="1"/>
</dbReference>
<dbReference type="EMBL" id="RDSM01000001">
    <property type="protein sequence ID" value="RXH58083.1"/>
    <property type="molecule type" value="Genomic_DNA"/>
</dbReference>
<protein>
    <submittedName>
        <fullName evidence="2">Glycosyl transferase</fullName>
    </submittedName>
</protein>
<keyword evidence="2" id="KW-0808">Transferase</keyword>
<dbReference type="GO" id="GO:0016740">
    <property type="term" value="F:transferase activity"/>
    <property type="evidence" value="ECO:0007669"/>
    <property type="project" value="UniProtKB-KW"/>
</dbReference>